<dbReference type="AlphaFoldDB" id="A0A2Z4Y3K2"/>
<organism evidence="5 6">
    <name type="scientific">Sumerlaea chitinivorans</name>
    <dbReference type="NCBI Taxonomy" id="2250252"/>
    <lineage>
        <taxon>Bacteria</taxon>
        <taxon>Candidatus Sumerlaeota</taxon>
        <taxon>Candidatus Sumerlaeia</taxon>
        <taxon>Candidatus Sumerlaeales</taxon>
        <taxon>Candidatus Sumerlaeaceae</taxon>
        <taxon>Candidatus Sumerlaea</taxon>
    </lineage>
</organism>
<proteinExistence type="predicted"/>
<dbReference type="Proteomes" id="UP000262583">
    <property type="component" value="Chromosome"/>
</dbReference>
<dbReference type="CDD" id="cd02440">
    <property type="entry name" value="AdoMet_MTases"/>
    <property type="match status" value="1"/>
</dbReference>
<dbReference type="PANTHER" id="PTHR43464:SF19">
    <property type="entry name" value="UBIQUINONE BIOSYNTHESIS O-METHYLTRANSFERASE, MITOCHONDRIAL"/>
    <property type="match status" value="1"/>
</dbReference>
<dbReference type="InterPro" id="IPR013216">
    <property type="entry name" value="Methyltransf_11"/>
</dbReference>
<dbReference type="Pfam" id="PF08241">
    <property type="entry name" value="Methyltransf_11"/>
    <property type="match status" value="1"/>
</dbReference>
<protein>
    <submittedName>
        <fullName evidence="5">S-adenosylmethionine-dependent methyltransferase</fullName>
    </submittedName>
</protein>
<evidence type="ECO:0000313" key="6">
    <source>
        <dbReference type="Proteomes" id="UP000262583"/>
    </source>
</evidence>
<dbReference type="GO" id="GO:0008757">
    <property type="term" value="F:S-adenosylmethionine-dependent methyltransferase activity"/>
    <property type="evidence" value="ECO:0007669"/>
    <property type="project" value="InterPro"/>
</dbReference>
<dbReference type="GO" id="GO:0032259">
    <property type="term" value="P:methylation"/>
    <property type="evidence" value="ECO:0007669"/>
    <property type="project" value="UniProtKB-KW"/>
</dbReference>
<dbReference type="PANTHER" id="PTHR43464">
    <property type="entry name" value="METHYLTRANSFERASE"/>
    <property type="match status" value="1"/>
</dbReference>
<reference evidence="5 6" key="1">
    <citation type="submission" date="2018-05" db="EMBL/GenBank/DDBJ databases">
        <title>A metagenomic window into the 2 km-deep terrestrial subsurface aquifer revealed taxonomically and functionally diverse microbial community comprising novel uncultured bacterial lineages.</title>
        <authorList>
            <person name="Kadnikov V.V."/>
            <person name="Mardanov A.V."/>
            <person name="Beletsky A.V."/>
            <person name="Banks D."/>
            <person name="Pimenov N.V."/>
            <person name="Frank Y.A."/>
            <person name="Karnachuk O.V."/>
            <person name="Ravin N.V."/>
        </authorList>
    </citation>
    <scope>NUCLEOTIDE SEQUENCE [LARGE SCALE GENOMIC DNA]</scope>
    <source>
        <strain evidence="5">BY</strain>
    </source>
</reference>
<evidence type="ECO:0000256" key="1">
    <source>
        <dbReference type="ARBA" id="ARBA00022603"/>
    </source>
</evidence>
<dbReference type="KEGG" id="schv:BRCON_0729"/>
<evidence type="ECO:0000256" key="3">
    <source>
        <dbReference type="ARBA" id="ARBA00022691"/>
    </source>
</evidence>
<dbReference type="InterPro" id="IPR029063">
    <property type="entry name" value="SAM-dependent_MTases_sf"/>
</dbReference>
<feature type="domain" description="Methyltransferase type 11" evidence="4">
    <location>
        <begin position="51"/>
        <end position="142"/>
    </location>
</feature>
<evidence type="ECO:0000256" key="2">
    <source>
        <dbReference type="ARBA" id="ARBA00022679"/>
    </source>
</evidence>
<keyword evidence="1 5" id="KW-0489">Methyltransferase</keyword>
<gene>
    <name evidence="5" type="ORF">BRCON_0729</name>
</gene>
<dbReference type="Gene3D" id="3.40.50.150">
    <property type="entry name" value="Vaccinia Virus protein VP39"/>
    <property type="match status" value="1"/>
</dbReference>
<keyword evidence="2 5" id="KW-0808">Transferase</keyword>
<name>A0A2Z4Y3K2_SUMC1</name>
<accession>A0A2Z4Y3K2</accession>
<keyword evidence="3" id="KW-0949">S-adenosyl-L-methionine</keyword>
<dbReference type="EMBL" id="CP030759">
    <property type="protein sequence ID" value="AXA35506.1"/>
    <property type="molecule type" value="Genomic_DNA"/>
</dbReference>
<evidence type="ECO:0000313" key="5">
    <source>
        <dbReference type="EMBL" id="AXA35506.1"/>
    </source>
</evidence>
<sequence>MRNDEYSRMFAVEDTFWWYVALRRFLVRETHKRLGTFGNDRNTQREEPWILDAGCGTGANLNALSCFGRCIGVDISPTALNLARRRGLSNLARGSVLQLPVRPESVDVLLSIDVLYHVWVKDDLAALMEYHRALRPGGWLIVHVAAHEWLRGSHDEVVMTRHRYTLKELVERVESAGFRVHRQTYRNTFVLPLMLIARVLGRGKSKSESDLRPLPRWLNTLLLVVMKVEEFVLSFTNLPIGSSAYVVAQKPLT</sequence>
<dbReference type="SUPFAM" id="SSF53335">
    <property type="entry name" value="S-adenosyl-L-methionine-dependent methyltransferases"/>
    <property type="match status" value="1"/>
</dbReference>
<evidence type="ECO:0000259" key="4">
    <source>
        <dbReference type="Pfam" id="PF08241"/>
    </source>
</evidence>